<dbReference type="Gene3D" id="2.60.40.3140">
    <property type="match status" value="1"/>
</dbReference>
<reference evidence="3" key="1">
    <citation type="submission" date="2020-11" db="EMBL/GenBank/DDBJ databases">
        <title>Genome of Flavobacterium soyangense.</title>
        <authorList>
            <person name="Liu Q."/>
            <person name="Xin Y.-H."/>
        </authorList>
    </citation>
    <scope>NUCLEOTIDE SEQUENCE</scope>
    <source>
        <strain evidence="3">CGMCC 1.13493</strain>
    </source>
</reference>
<keyword evidence="1" id="KW-0732">Signal</keyword>
<comment type="caution">
    <text evidence="3">The sequence shown here is derived from an EMBL/GenBank/DDBJ whole genome shotgun (WGS) entry which is preliminary data.</text>
</comment>
<name>A0A930UAN8_9FLAO</name>
<dbReference type="RefSeq" id="WP_194311229.1">
    <property type="nucleotide sequence ID" value="NZ_JADHEC010000007.1"/>
</dbReference>
<evidence type="ECO:0000259" key="2">
    <source>
        <dbReference type="Pfam" id="PF12969"/>
    </source>
</evidence>
<evidence type="ECO:0000313" key="3">
    <source>
        <dbReference type="EMBL" id="MBF2707964.1"/>
    </source>
</evidence>
<dbReference type="Pfam" id="PF12969">
    <property type="entry name" value="DUF3857"/>
    <property type="match status" value="1"/>
</dbReference>
<dbReference type="Gene3D" id="2.60.120.1130">
    <property type="match status" value="1"/>
</dbReference>
<dbReference type="Gene3D" id="3.10.620.30">
    <property type="match status" value="1"/>
</dbReference>
<accession>A0A930UAN8</accession>
<feature type="chain" id="PRO_5037642436" evidence="1">
    <location>
        <begin position="22"/>
        <end position="636"/>
    </location>
</feature>
<dbReference type="InterPro" id="IPR024618">
    <property type="entry name" value="DUF3857"/>
</dbReference>
<feature type="signal peptide" evidence="1">
    <location>
        <begin position="1"/>
        <end position="21"/>
    </location>
</feature>
<dbReference type="AlphaFoldDB" id="A0A930UAN8"/>
<evidence type="ECO:0000313" key="4">
    <source>
        <dbReference type="Proteomes" id="UP000646211"/>
    </source>
</evidence>
<evidence type="ECO:0000256" key="1">
    <source>
        <dbReference type="SAM" id="SignalP"/>
    </source>
</evidence>
<dbReference type="InterPro" id="IPR038765">
    <property type="entry name" value="Papain-like_cys_pep_sf"/>
</dbReference>
<keyword evidence="4" id="KW-1185">Reference proteome</keyword>
<sequence length="636" mass="72758">MKFISALFLFFLFSTSLYSQKTEYSTLLISDSLKQNANAVVRLNQIDIVISSQRNMNIKEKRVVTVLNEKGLGGIDAFEHYDKQTSVKSINATVFDGFGNEIKKVKRKDFRDQCALDGVTLFSDNRLIYLNYTPTQYPFTIVYESEVETSNTAFIPQWFPLDNYVLSIEKSVLNVNYPADLGFKKTEFNFSDFQIKKTVDSSTQLSYVATNIPAQKEEDYSPSFSNIFPKVMMGLEFFNLEGVDGNAKNWKEYGQWFSDKILTGTMELSDETKAKMKTMVGNETDPIKKAKLIYNYMQEKSRYVSIQVGIGGFKPMYANDVDRLGYGDCKALSNYTRALLNAVDVPSYYTELFGGNDKIDIRSDFCSIQGNHVILAIPNKDNYVFLECTSQDDPFGYQANFTDDRNVVIMKPEGGEIVRTKIYPDKGNTQIKKGNYSLDENGNFTAIISMVSEGSQYSRKAQIEKLQPTDKEVHYKEFWGNISNLKINKTAFSNDKEKISFTENLEITAENYGKNSGNKMIFVVNAFSQYTGSIKRIRNRKTPFEIQRGTNDSDEIAISLPAGFAIEFLPQNFELNSKFGECKTEITKKDDNNLVYKRTLFIKKGLYEKNEYDKFRLFMEQVSRNDNAKIILTKKI</sequence>
<dbReference type="SUPFAM" id="SSF54001">
    <property type="entry name" value="Cysteine proteinases"/>
    <property type="match status" value="1"/>
</dbReference>
<protein>
    <submittedName>
        <fullName evidence="3">DUF3857 domain-containing protein</fullName>
    </submittedName>
</protein>
<dbReference type="EMBL" id="JADHEC010000007">
    <property type="protein sequence ID" value="MBF2707964.1"/>
    <property type="molecule type" value="Genomic_DNA"/>
</dbReference>
<organism evidence="3 4">
    <name type="scientific">Flavobacterium soyangense</name>
    <dbReference type="NCBI Taxonomy" id="2023265"/>
    <lineage>
        <taxon>Bacteria</taxon>
        <taxon>Pseudomonadati</taxon>
        <taxon>Bacteroidota</taxon>
        <taxon>Flavobacteriia</taxon>
        <taxon>Flavobacteriales</taxon>
        <taxon>Flavobacteriaceae</taxon>
        <taxon>Flavobacterium</taxon>
    </lineage>
</organism>
<gene>
    <name evidence="3" type="ORF">IR213_05065</name>
</gene>
<proteinExistence type="predicted"/>
<feature type="domain" description="DUF3857" evidence="2">
    <location>
        <begin position="59"/>
        <end position="214"/>
    </location>
</feature>
<dbReference type="Proteomes" id="UP000646211">
    <property type="component" value="Unassembled WGS sequence"/>
</dbReference>